<dbReference type="OMA" id="VCWEIWT"/>
<accession>G3APU3</accession>
<dbReference type="KEGG" id="spaa:SPAPADRAFT_138327"/>
<dbReference type="Proteomes" id="UP000000709">
    <property type="component" value="Unassembled WGS sequence"/>
</dbReference>
<comment type="similarity">
    <text evidence="1">Belongs to the ATG101 family.</text>
</comment>
<dbReference type="AlphaFoldDB" id="G3APU3"/>
<reference evidence="5 6" key="1">
    <citation type="journal article" date="2011" name="Proc. Natl. Acad. Sci. U.S.A.">
        <title>Comparative genomics of xylose-fermenting fungi for enhanced biofuel production.</title>
        <authorList>
            <person name="Wohlbach D.J."/>
            <person name="Kuo A."/>
            <person name="Sato T.K."/>
            <person name="Potts K.M."/>
            <person name="Salamov A.A."/>
            <person name="LaButti K.M."/>
            <person name="Sun H."/>
            <person name="Clum A."/>
            <person name="Pangilinan J.L."/>
            <person name="Lindquist E.A."/>
            <person name="Lucas S."/>
            <person name="Lapidus A."/>
            <person name="Jin M."/>
            <person name="Gunawan C."/>
            <person name="Balan V."/>
            <person name="Dale B.E."/>
            <person name="Jeffries T.W."/>
            <person name="Zinkel R."/>
            <person name="Barry K.W."/>
            <person name="Grigoriev I.V."/>
            <person name="Gasch A.P."/>
        </authorList>
    </citation>
    <scope>NUCLEOTIDE SEQUENCE [LARGE SCALE GENOMIC DNA]</scope>
    <source>
        <strain evidence="6">NRRL Y-27907 / 11-Y1</strain>
    </source>
</reference>
<evidence type="ECO:0000256" key="2">
    <source>
        <dbReference type="ARBA" id="ARBA00018874"/>
    </source>
</evidence>
<dbReference type="GO" id="GO:0000407">
    <property type="term" value="C:phagophore assembly site"/>
    <property type="evidence" value="ECO:0007669"/>
    <property type="project" value="TreeGrafter"/>
</dbReference>
<keyword evidence="6" id="KW-1185">Reference proteome</keyword>
<dbReference type="GeneID" id="18870113"/>
<dbReference type="GO" id="GO:1990316">
    <property type="term" value="C:Atg1/ULK1 kinase complex"/>
    <property type="evidence" value="ECO:0007669"/>
    <property type="project" value="TreeGrafter"/>
</dbReference>
<evidence type="ECO:0000256" key="3">
    <source>
        <dbReference type="ARBA" id="ARBA00023006"/>
    </source>
</evidence>
<dbReference type="GO" id="GO:0000045">
    <property type="term" value="P:autophagosome assembly"/>
    <property type="evidence" value="ECO:0007669"/>
    <property type="project" value="TreeGrafter"/>
</dbReference>
<gene>
    <name evidence="5" type="ORF">SPAPADRAFT_138327</name>
</gene>
<evidence type="ECO:0000256" key="4">
    <source>
        <dbReference type="SAM" id="MobiDB-lite"/>
    </source>
</evidence>
<feature type="region of interest" description="Disordered" evidence="4">
    <location>
        <begin position="130"/>
        <end position="154"/>
    </location>
</feature>
<name>G3APU3_SPAPN</name>
<keyword evidence="3" id="KW-0072">Autophagy</keyword>
<dbReference type="RefSeq" id="XP_007375540.1">
    <property type="nucleotide sequence ID" value="XM_007375478.1"/>
</dbReference>
<dbReference type="EMBL" id="GL996502">
    <property type="protein sequence ID" value="EGW32264.1"/>
    <property type="molecule type" value="Genomic_DNA"/>
</dbReference>
<proteinExistence type="inferred from homology"/>
<evidence type="ECO:0000313" key="5">
    <source>
        <dbReference type="EMBL" id="EGW32264.1"/>
    </source>
</evidence>
<dbReference type="OrthoDB" id="10259639at2759"/>
<protein>
    <recommendedName>
        <fullName evidence="2">Autophagy-related protein 101</fullName>
    </recommendedName>
</protein>
<dbReference type="PANTHER" id="PTHR13292">
    <property type="entry name" value="AUTOPHAGY-RELATED PROTEIN 101"/>
    <property type="match status" value="1"/>
</dbReference>
<evidence type="ECO:0000256" key="1">
    <source>
        <dbReference type="ARBA" id="ARBA00007130"/>
    </source>
</evidence>
<dbReference type="GO" id="GO:0019901">
    <property type="term" value="F:protein kinase binding"/>
    <property type="evidence" value="ECO:0007669"/>
    <property type="project" value="TreeGrafter"/>
</dbReference>
<dbReference type="InterPro" id="IPR012445">
    <property type="entry name" value="ATG101"/>
</dbReference>
<dbReference type="PANTHER" id="PTHR13292:SF0">
    <property type="entry name" value="AUTOPHAGY-RELATED PROTEIN 101"/>
    <property type="match status" value="1"/>
</dbReference>
<organism evidence="6">
    <name type="scientific">Spathaspora passalidarum (strain NRRL Y-27907 / 11-Y1)</name>
    <dbReference type="NCBI Taxonomy" id="619300"/>
    <lineage>
        <taxon>Eukaryota</taxon>
        <taxon>Fungi</taxon>
        <taxon>Dikarya</taxon>
        <taxon>Ascomycota</taxon>
        <taxon>Saccharomycotina</taxon>
        <taxon>Pichiomycetes</taxon>
        <taxon>Debaryomycetaceae</taxon>
        <taxon>Spathaspora</taxon>
    </lineage>
</organism>
<dbReference type="InParanoid" id="G3APU3"/>
<dbReference type="eggNOG" id="KOG4493">
    <property type="taxonomic scope" value="Eukaryota"/>
</dbReference>
<feature type="compositionally biased region" description="Polar residues" evidence="4">
    <location>
        <begin position="134"/>
        <end position="143"/>
    </location>
</feature>
<evidence type="ECO:0000313" key="6">
    <source>
        <dbReference type="Proteomes" id="UP000000709"/>
    </source>
</evidence>
<dbReference type="STRING" id="619300.G3APU3"/>
<sequence>MEFVLDLIAERSVIRESLKGVWIMWTVFFNRLFGPITPATNEFLNITYPIAVNLPDLDSLIDERINQLVKSNFDRRLPSKGVVNIQFLDKDGHIKKKTGWFGGKVDTQTSDNLKAWESWIINVECLPIDERPTETSSPQTDQPPATHPRDNNYSTNMVKSIKSFELNLIKIIDSVDRHKQHIPPITTLESSPFPYKISVLEAETVTATGSEASSSSVRTEQIDESWGDYIKKML</sequence>
<dbReference type="HOGENOM" id="CLU_069661_1_1_1"/>
<dbReference type="Pfam" id="PF07855">
    <property type="entry name" value="ATG101"/>
    <property type="match status" value="1"/>
</dbReference>